<dbReference type="Pfam" id="PF02837">
    <property type="entry name" value="Glyco_hydro_2_N"/>
    <property type="match status" value="1"/>
</dbReference>
<dbReference type="InterPro" id="IPR023232">
    <property type="entry name" value="Glyco_hydro_2_AS"/>
</dbReference>
<dbReference type="GO" id="GO:0030246">
    <property type="term" value="F:carbohydrate binding"/>
    <property type="evidence" value="ECO:0007669"/>
    <property type="project" value="InterPro"/>
</dbReference>
<dbReference type="InterPro" id="IPR011013">
    <property type="entry name" value="Gal_mutarotase_sf_dom"/>
</dbReference>
<dbReference type="EMBL" id="JAFJYH010000184">
    <property type="protein sequence ID" value="KAG4416499.1"/>
    <property type="molecule type" value="Genomic_DNA"/>
</dbReference>
<proteinExistence type="inferred from homology"/>
<evidence type="ECO:0000259" key="6">
    <source>
        <dbReference type="SMART" id="SM01038"/>
    </source>
</evidence>
<dbReference type="InterPro" id="IPR017853">
    <property type="entry name" value="GH"/>
</dbReference>
<dbReference type="Proteomes" id="UP000664132">
    <property type="component" value="Unassembled WGS sequence"/>
</dbReference>
<dbReference type="InterPro" id="IPR006101">
    <property type="entry name" value="Glyco_hydro_2"/>
</dbReference>
<dbReference type="Gene3D" id="2.60.120.260">
    <property type="entry name" value="Galactose-binding domain-like"/>
    <property type="match status" value="1"/>
</dbReference>
<dbReference type="InterPro" id="IPR036156">
    <property type="entry name" value="Beta-gal/glucu_dom_sf"/>
</dbReference>
<dbReference type="InterPro" id="IPR050347">
    <property type="entry name" value="Bact_Beta-galactosidase"/>
</dbReference>
<accession>A0A8H7TAW3</accession>
<dbReference type="Pfam" id="PF00703">
    <property type="entry name" value="Glyco_hydro_2"/>
    <property type="match status" value="1"/>
</dbReference>
<comment type="similarity">
    <text evidence="1 5">Belongs to the glycosyl hydrolase 2 family.</text>
</comment>
<dbReference type="SUPFAM" id="SSF49303">
    <property type="entry name" value="beta-Galactosidase/glucuronidase domain"/>
    <property type="match status" value="2"/>
</dbReference>
<dbReference type="AlphaFoldDB" id="A0A8H7TAW3"/>
<sequence>MYKCLQYPKVLRVMLVTSDQNETPLDYENERVFQRNRLPSRAYALPEHSVLLNGRWRFHYALRPALAPSISEELDDATTIDVPGHWQLQGYGRPHYTNVQLPFPVDPPHVPSENPTGTYERDFQVPQKWGTGGDFSYRLRFEGVDSAFHLNVNGVEVGYSQGSRNAAEFDITELIKFGVHGVNRVRLTVYQWCDGSYIEDQDQWWLSGIFRDVHLIAFPKRGHIEDFTIRTELDSEYENAKLELRFQHLLSTSSTIKVELRSPGPTQQTIVHEQSFPVEANSSRSVFTIDVASPQKWSAETPTLYDLSITLLDGSNTLQKIQQRVGFRQVEMKNGNLQVNGRAILLRGANRHDHHPELGRAVPKDFTKQDLLLMKQHNINALRCSHYPSSPELYDMADELGLYVMDEADLECHGFYDAVARPQAIPESMPYEDRKVLTFPQSAKFTSDNPSWQEAYVERMRQLVHRDKNHPCVIIWSLGNEAFYGQNHKAMYEWVKEIDPTRPVHYEGDVKATSADMFSYMYMPVEELVERAIEEEDNFQKPIILCEYAHAMGNGPGGLREYQDAFDKYRRLQGGFIWEWANHGLIKKLEDGTTFYAYGGDFGDTPNDGNFVMDGVCTSDHKPGPGLVELKKVFEPVDISKEGDELVLTNRYDFLGLDNLRAEWRVSSFSVGDSESIVASGFLQLQEIPAGGNGKIAIPGLEHVIHDSSEWWISISLRTTTESLWSKPGHEIAWAQFSINSIAAFDIVDTPRGISYATFSDNRTKIEISNLDFAFEFDKTIGQITKWSVGGTDMFDGTSGPQLTFWRAPTDNDTPVDAEMWKLFGVDSMTQQIRSVQCTEDSGTFIIIVKSWMSPPILAWGFVAITTYTIHGNGEIRIHVTAVPRGPMPKVLPRFGLEMEMNKDTRAVKWFGRGPGESYRDKKEAAKIGVWSRSVDDMMVNYEFPQENGNRTDAGWVHLTSGKGSGIRATLACHQPVREKGFDFNIQRFSAHELQNAKHPYELGKSDKVLFRIDGGHHGLGSASCGPVAPAQHQLICQTLDFTVDLVAI</sequence>
<dbReference type="Gene3D" id="3.20.20.80">
    <property type="entry name" value="Glycosidases"/>
    <property type="match status" value="1"/>
</dbReference>
<feature type="domain" description="Beta galactosidase small chain/" evidence="6">
    <location>
        <begin position="767"/>
        <end position="1047"/>
    </location>
</feature>
<evidence type="ECO:0000313" key="7">
    <source>
        <dbReference type="EMBL" id="KAG4416499.1"/>
    </source>
</evidence>
<dbReference type="PROSITE" id="PS00608">
    <property type="entry name" value="GLYCOSYL_HYDROL_F2_2"/>
    <property type="match status" value="1"/>
</dbReference>
<dbReference type="Gene3D" id="2.60.40.10">
    <property type="entry name" value="Immunoglobulins"/>
    <property type="match status" value="2"/>
</dbReference>
<dbReference type="SUPFAM" id="SSF74650">
    <property type="entry name" value="Galactose mutarotase-like"/>
    <property type="match status" value="1"/>
</dbReference>
<keyword evidence="3 5" id="KW-0326">Glycosidase</keyword>
<dbReference type="PANTHER" id="PTHR46323:SF1">
    <property type="entry name" value="LACTASE"/>
    <property type="match status" value="1"/>
</dbReference>
<dbReference type="PROSITE" id="PS00719">
    <property type="entry name" value="GLYCOSYL_HYDROL_F2_1"/>
    <property type="match status" value="1"/>
</dbReference>
<dbReference type="GO" id="GO:0005990">
    <property type="term" value="P:lactose catabolic process"/>
    <property type="evidence" value="ECO:0007669"/>
    <property type="project" value="TreeGrafter"/>
</dbReference>
<dbReference type="InterPro" id="IPR014718">
    <property type="entry name" value="GH-type_carb-bd"/>
</dbReference>
<dbReference type="InterPro" id="IPR006103">
    <property type="entry name" value="Glyco_hydro_2_cat"/>
</dbReference>
<evidence type="ECO:0000313" key="8">
    <source>
        <dbReference type="Proteomes" id="UP000664132"/>
    </source>
</evidence>
<reference evidence="7" key="1">
    <citation type="submission" date="2021-02" db="EMBL/GenBank/DDBJ databases">
        <title>Genome sequence Cadophora malorum strain M34.</title>
        <authorList>
            <person name="Stefanovic E."/>
            <person name="Vu D."/>
            <person name="Scully C."/>
            <person name="Dijksterhuis J."/>
            <person name="Roader J."/>
            <person name="Houbraken J."/>
        </authorList>
    </citation>
    <scope>NUCLEOTIDE SEQUENCE</scope>
    <source>
        <strain evidence="7">M34</strain>
    </source>
</reference>
<protein>
    <recommendedName>
        <fullName evidence="4">Lactase</fullName>
    </recommendedName>
</protein>
<keyword evidence="8" id="KW-1185">Reference proteome</keyword>
<dbReference type="InterPro" id="IPR008979">
    <property type="entry name" value="Galactose-bd-like_sf"/>
</dbReference>
<evidence type="ECO:0000256" key="4">
    <source>
        <dbReference type="ARBA" id="ARBA00032230"/>
    </source>
</evidence>
<dbReference type="InterPro" id="IPR023230">
    <property type="entry name" value="Glyco_hydro_2_CS"/>
</dbReference>
<evidence type="ECO:0000256" key="3">
    <source>
        <dbReference type="ARBA" id="ARBA00023295"/>
    </source>
</evidence>
<dbReference type="SMART" id="SM01038">
    <property type="entry name" value="Bgal_small_N"/>
    <property type="match status" value="1"/>
</dbReference>
<dbReference type="InterPro" id="IPR006102">
    <property type="entry name" value="Ig-like_GH2"/>
</dbReference>
<dbReference type="Pfam" id="PF02929">
    <property type="entry name" value="Bgal_small_N"/>
    <property type="match status" value="1"/>
</dbReference>
<dbReference type="PANTHER" id="PTHR46323">
    <property type="entry name" value="BETA-GALACTOSIDASE"/>
    <property type="match status" value="1"/>
</dbReference>
<dbReference type="OrthoDB" id="408532at2759"/>
<dbReference type="Gene3D" id="2.70.98.10">
    <property type="match status" value="1"/>
</dbReference>
<dbReference type="InterPro" id="IPR004199">
    <property type="entry name" value="B-gal_small/dom_5"/>
</dbReference>
<dbReference type="InterPro" id="IPR006104">
    <property type="entry name" value="Glyco_hydro_2_N"/>
</dbReference>
<dbReference type="Pfam" id="PF02836">
    <property type="entry name" value="Glyco_hydro_2_C"/>
    <property type="match status" value="1"/>
</dbReference>
<dbReference type="SUPFAM" id="SSF51445">
    <property type="entry name" value="(Trans)glycosidases"/>
    <property type="match status" value="1"/>
</dbReference>
<evidence type="ECO:0000256" key="5">
    <source>
        <dbReference type="RuleBase" id="RU361154"/>
    </source>
</evidence>
<name>A0A8H7TAW3_9HELO</name>
<comment type="caution">
    <text evidence="7">The sequence shown here is derived from an EMBL/GenBank/DDBJ whole genome shotgun (WGS) entry which is preliminary data.</text>
</comment>
<dbReference type="GO" id="GO:0004565">
    <property type="term" value="F:beta-galactosidase activity"/>
    <property type="evidence" value="ECO:0007669"/>
    <property type="project" value="InterPro"/>
</dbReference>
<evidence type="ECO:0000256" key="2">
    <source>
        <dbReference type="ARBA" id="ARBA00022801"/>
    </source>
</evidence>
<organism evidence="7 8">
    <name type="scientific">Cadophora malorum</name>
    <dbReference type="NCBI Taxonomy" id="108018"/>
    <lineage>
        <taxon>Eukaryota</taxon>
        <taxon>Fungi</taxon>
        <taxon>Dikarya</taxon>
        <taxon>Ascomycota</taxon>
        <taxon>Pezizomycotina</taxon>
        <taxon>Leotiomycetes</taxon>
        <taxon>Helotiales</taxon>
        <taxon>Ploettnerulaceae</taxon>
        <taxon>Cadophora</taxon>
    </lineage>
</organism>
<dbReference type="SUPFAM" id="SSF49785">
    <property type="entry name" value="Galactose-binding domain-like"/>
    <property type="match status" value="1"/>
</dbReference>
<keyword evidence="2 5" id="KW-0378">Hydrolase</keyword>
<dbReference type="Pfam" id="PF16353">
    <property type="entry name" value="LacZ_4"/>
    <property type="match status" value="1"/>
</dbReference>
<dbReference type="FunFam" id="3.20.20.80:FF:000018">
    <property type="entry name" value="Beta-galactosidase"/>
    <property type="match status" value="1"/>
</dbReference>
<dbReference type="InterPro" id="IPR032312">
    <property type="entry name" value="LacZ_4"/>
</dbReference>
<evidence type="ECO:0000256" key="1">
    <source>
        <dbReference type="ARBA" id="ARBA00007401"/>
    </source>
</evidence>
<gene>
    <name evidence="7" type="ORF">IFR04_010355</name>
</gene>
<dbReference type="PRINTS" id="PR00132">
    <property type="entry name" value="GLHYDRLASE2"/>
</dbReference>
<dbReference type="GO" id="GO:0009341">
    <property type="term" value="C:beta-galactosidase complex"/>
    <property type="evidence" value="ECO:0007669"/>
    <property type="project" value="InterPro"/>
</dbReference>
<dbReference type="InterPro" id="IPR013783">
    <property type="entry name" value="Ig-like_fold"/>
</dbReference>